<proteinExistence type="inferred from homology"/>
<evidence type="ECO:0000256" key="4">
    <source>
        <dbReference type="ARBA" id="ARBA00022989"/>
    </source>
</evidence>
<feature type="transmembrane region" description="Helical" evidence="6">
    <location>
        <begin position="99"/>
        <end position="121"/>
    </location>
</feature>
<evidence type="ECO:0000313" key="8">
    <source>
        <dbReference type="Proteomes" id="UP001166052"/>
    </source>
</evidence>
<dbReference type="InterPro" id="IPR007593">
    <property type="entry name" value="CD225/Dispanin_fam"/>
</dbReference>
<evidence type="ECO:0000256" key="3">
    <source>
        <dbReference type="ARBA" id="ARBA00022692"/>
    </source>
</evidence>
<keyword evidence="3 6" id="KW-0812">Transmembrane</keyword>
<feature type="non-terminal residue" evidence="7">
    <location>
        <position position="138"/>
    </location>
</feature>
<dbReference type="PANTHER" id="PTHR13999">
    <property type="entry name" value="INTERFERON INDUCIBLE TRANSMEMBRANE PROTEIN"/>
    <property type="match status" value="1"/>
</dbReference>
<sequence>MEATQYSQNFVPLQQTRNYERLKEEVPNSPTVVTVVPPVIMPRDHILWSLFNAFYMNFCCLGFAALYFSIKSRDRKVVGDLEGARHYGSTARCLNCTNLWLSVLTFIILIILVAVGVFVVYDRMAKQNESMNSFNDGN</sequence>
<keyword evidence="5 6" id="KW-0472">Membrane</keyword>
<evidence type="ECO:0000313" key="7">
    <source>
        <dbReference type="EMBL" id="MBN3290319.1"/>
    </source>
</evidence>
<gene>
    <name evidence="7" type="primary">Ifitm3</name>
    <name evidence="7" type="ORF">GTO92_0012533</name>
</gene>
<evidence type="ECO:0000256" key="1">
    <source>
        <dbReference type="ARBA" id="ARBA00004370"/>
    </source>
</evidence>
<name>A0ABS2YU68_POLSE</name>
<evidence type="ECO:0000256" key="6">
    <source>
        <dbReference type="SAM" id="Phobius"/>
    </source>
</evidence>
<dbReference type="Pfam" id="PF04505">
    <property type="entry name" value="CD225"/>
    <property type="match status" value="1"/>
</dbReference>
<dbReference type="Proteomes" id="UP001166052">
    <property type="component" value="Unassembled WGS sequence"/>
</dbReference>
<keyword evidence="8" id="KW-1185">Reference proteome</keyword>
<dbReference type="EMBL" id="JAAWVN010007590">
    <property type="protein sequence ID" value="MBN3290319.1"/>
    <property type="molecule type" value="Genomic_DNA"/>
</dbReference>
<accession>A0ABS2YU68</accession>
<comment type="similarity">
    <text evidence="2">Belongs to the CD225/Dispanin family.</text>
</comment>
<organism evidence="7 8">
    <name type="scientific">Polypterus senegalus</name>
    <name type="common">Senegal bichir</name>
    <dbReference type="NCBI Taxonomy" id="55291"/>
    <lineage>
        <taxon>Eukaryota</taxon>
        <taxon>Metazoa</taxon>
        <taxon>Chordata</taxon>
        <taxon>Craniata</taxon>
        <taxon>Vertebrata</taxon>
        <taxon>Euteleostomi</taxon>
        <taxon>Actinopterygii</taxon>
        <taxon>Polypteriformes</taxon>
        <taxon>Polypteridae</taxon>
        <taxon>Polypterus</taxon>
    </lineage>
</organism>
<reference evidence="7" key="1">
    <citation type="journal article" date="2021" name="Cell">
        <title>Tracing the genetic footprints of vertebrate landing in non-teleost ray-finned fishes.</title>
        <authorList>
            <person name="Bi X."/>
            <person name="Wang K."/>
            <person name="Yang L."/>
            <person name="Pan H."/>
            <person name="Jiang H."/>
            <person name="Wei Q."/>
            <person name="Fang M."/>
            <person name="Yu H."/>
            <person name="Zhu C."/>
            <person name="Cai Y."/>
            <person name="He Y."/>
            <person name="Gan X."/>
            <person name="Zeng H."/>
            <person name="Yu D."/>
            <person name="Zhu Y."/>
            <person name="Jiang H."/>
            <person name="Qiu Q."/>
            <person name="Yang H."/>
            <person name="Zhang Y.E."/>
            <person name="Wang W."/>
            <person name="Zhu M."/>
            <person name="He S."/>
            <person name="Zhang G."/>
        </authorList>
    </citation>
    <scope>NUCLEOTIDE SEQUENCE</scope>
    <source>
        <strain evidence="7">Bchr_001</strain>
    </source>
</reference>
<comment type="caution">
    <text evidence="7">The sequence shown here is derived from an EMBL/GenBank/DDBJ whole genome shotgun (WGS) entry which is preliminary data.</text>
</comment>
<evidence type="ECO:0000256" key="2">
    <source>
        <dbReference type="ARBA" id="ARBA00006843"/>
    </source>
</evidence>
<dbReference type="PANTHER" id="PTHR13999:SF31">
    <property type="entry name" value="IFITM1-RELATED"/>
    <property type="match status" value="1"/>
</dbReference>
<comment type="subcellular location">
    <subcellularLocation>
        <location evidence="1">Membrane</location>
    </subcellularLocation>
</comment>
<feature type="transmembrane region" description="Helical" evidence="6">
    <location>
        <begin position="46"/>
        <end position="68"/>
    </location>
</feature>
<keyword evidence="4 6" id="KW-1133">Transmembrane helix</keyword>
<evidence type="ECO:0000256" key="5">
    <source>
        <dbReference type="ARBA" id="ARBA00023136"/>
    </source>
</evidence>
<protein>
    <submittedName>
        <fullName evidence="7">IFM3 protein</fullName>
    </submittedName>
</protein>
<dbReference type="InterPro" id="IPR051517">
    <property type="entry name" value="IFITM_antiviral_protein"/>
</dbReference>
<feature type="non-terminal residue" evidence="7">
    <location>
        <position position="1"/>
    </location>
</feature>